<dbReference type="Proteomes" id="UP000035065">
    <property type="component" value="Unassembled WGS sequence"/>
</dbReference>
<dbReference type="InterPro" id="IPR042095">
    <property type="entry name" value="SUMF_sf"/>
</dbReference>
<dbReference type="STRING" id="644548.SCNU_08218"/>
<proteinExistence type="predicted"/>
<comment type="caution">
    <text evidence="2">The sequence shown here is derived from an EMBL/GenBank/DDBJ whole genome shotgun (WGS) entry which is preliminary data.</text>
</comment>
<sequence>MRAGKASSIVLGTAARLEFAAIPITPRQQKDGAVPPTVQTRSAIHRNMVRVPAGEFTMGSDDFFPEERPAHAREVGAFWIDRHPVTVAEFRRFVQATGYVTVAERDPDPARYPDALPGELRAGGLVFVRPPRQVPLDDWRRWWAYVPGAQWRRPFGPDSDVRARDRHPVTQVGIDDARAYAEWAGKALPTEAEWEYAAASGRGDTTYAWGDEFAPRGRRMANTWMGAFPSEFVPGRGQSEVPGTTPVGTYPPNAFDLVDMTGNVWEWTEDRYSDSHRRSTCCPPTRTGDGGEDHYVVKGGSFLCAPNYCLRYRPAARQSQDSDTSSCHIGFRCVIRD</sequence>
<keyword evidence="3" id="KW-1185">Reference proteome</keyword>
<dbReference type="SUPFAM" id="SSF56436">
    <property type="entry name" value="C-type lectin-like"/>
    <property type="match status" value="1"/>
</dbReference>
<evidence type="ECO:0000259" key="1">
    <source>
        <dbReference type="Pfam" id="PF03781"/>
    </source>
</evidence>
<dbReference type="InterPro" id="IPR005532">
    <property type="entry name" value="SUMF_dom"/>
</dbReference>
<dbReference type="EMBL" id="AEUD01000005">
    <property type="protein sequence ID" value="EGD55683.1"/>
    <property type="molecule type" value="Genomic_DNA"/>
</dbReference>
<evidence type="ECO:0000313" key="3">
    <source>
        <dbReference type="Proteomes" id="UP000035065"/>
    </source>
</evidence>
<dbReference type="Pfam" id="PF03781">
    <property type="entry name" value="FGE-sulfatase"/>
    <property type="match status" value="1"/>
</dbReference>
<dbReference type="PANTHER" id="PTHR23150">
    <property type="entry name" value="SULFATASE MODIFYING FACTOR 1, 2"/>
    <property type="match status" value="1"/>
</dbReference>
<name>F1YIC9_9ACTN</name>
<dbReference type="PANTHER" id="PTHR23150:SF19">
    <property type="entry name" value="FORMYLGLYCINE-GENERATING ENZYME"/>
    <property type="match status" value="1"/>
</dbReference>
<dbReference type="GO" id="GO:0120147">
    <property type="term" value="F:formylglycine-generating oxidase activity"/>
    <property type="evidence" value="ECO:0007669"/>
    <property type="project" value="TreeGrafter"/>
</dbReference>
<feature type="domain" description="Sulfatase-modifying factor enzyme-like" evidence="1">
    <location>
        <begin position="47"/>
        <end position="334"/>
    </location>
</feature>
<protein>
    <recommendedName>
        <fullName evidence="1">Sulfatase-modifying factor enzyme-like domain-containing protein</fullName>
    </recommendedName>
</protein>
<evidence type="ECO:0000313" key="2">
    <source>
        <dbReference type="EMBL" id="EGD55683.1"/>
    </source>
</evidence>
<reference evidence="2 3" key="1">
    <citation type="journal article" date="2011" name="J. Bacteriol.">
        <title>Draft Genome Sequence of Gordonia neofelifaecis NRRL B-59395, a Cholesterol-Degrading Actinomycete.</title>
        <authorList>
            <person name="Ge F."/>
            <person name="Li W."/>
            <person name="Chen G."/>
            <person name="Liu Y."/>
            <person name="Zhang G."/>
            <person name="Yong B."/>
            <person name="Wang Q."/>
            <person name="Wang N."/>
            <person name="Huang Z."/>
            <person name="Li W."/>
            <person name="Wang J."/>
            <person name="Wu C."/>
            <person name="Xie Q."/>
            <person name="Liu G."/>
        </authorList>
    </citation>
    <scope>NUCLEOTIDE SEQUENCE [LARGE SCALE GENOMIC DNA]</scope>
    <source>
        <strain evidence="2 3">NRRL B-59395</strain>
    </source>
</reference>
<organism evidence="2 3">
    <name type="scientific">Gordonia neofelifaecis NRRL B-59395</name>
    <dbReference type="NCBI Taxonomy" id="644548"/>
    <lineage>
        <taxon>Bacteria</taxon>
        <taxon>Bacillati</taxon>
        <taxon>Actinomycetota</taxon>
        <taxon>Actinomycetes</taxon>
        <taxon>Mycobacteriales</taxon>
        <taxon>Gordoniaceae</taxon>
        <taxon>Gordonia</taxon>
    </lineage>
</organism>
<dbReference type="Gene3D" id="3.90.1580.10">
    <property type="entry name" value="paralog of FGE (formylglycine-generating enzyme)"/>
    <property type="match status" value="1"/>
</dbReference>
<gene>
    <name evidence="2" type="ORF">SCNU_08218</name>
</gene>
<dbReference type="eggNOG" id="COG1262">
    <property type="taxonomic scope" value="Bacteria"/>
</dbReference>
<dbReference type="AlphaFoldDB" id="F1YIC9"/>
<accession>F1YIC9</accession>
<dbReference type="InterPro" id="IPR016187">
    <property type="entry name" value="CTDL_fold"/>
</dbReference>
<dbReference type="InterPro" id="IPR051043">
    <property type="entry name" value="Sulfatase_Mod_Factor_Kinase"/>
</dbReference>